<dbReference type="PANTHER" id="PTHR28232:SF1">
    <property type="entry name" value="TRANSCRIPTIONAL REGULATORY PROTEIN RXT2"/>
    <property type="match status" value="1"/>
</dbReference>
<organism evidence="3 4">
    <name type="scientific">Hanseniaspora valbyensis NRRL Y-1626</name>
    <dbReference type="NCBI Taxonomy" id="766949"/>
    <lineage>
        <taxon>Eukaryota</taxon>
        <taxon>Fungi</taxon>
        <taxon>Dikarya</taxon>
        <taxon>Ascomycota</taxon>
        <taxon>Saccharomycotina</taxon>
        <taxon>Saccharomycetes</taxon>
        <taxon>Saccharomycodales</taxon>
        <taxon>Saccharomycodaceae</taxon>
        <taxon>Hanseniaspora</taxon>
    </lineage>
</organism>
<feature type="compositionally biased region" description="Polar residues" evidence="1">
    <location>
        <begin position="449"/>
        <end position="461"/>
    </location>
</feature>
<feature type="compositionally biased region" description="Low complexity" evidence="1">
    <location>
        <begin position="68"/>
        <end position="78"/>
    </location>
</feature>
<evidence type="ECO:0000256" key="1">
    <source>
        <dbReference type="SAM" id="MobiDB-lite"/>
    </source>
</evidence>
<feature type="domain" description="Transcriptional regulatory protein RXT2 N-terminal" evidence="2">
    <location>
        <begin position="139"/>
        <end position="277"/>
    </location>
</feature>
<sequence length="665" mass="76656">MSDESPSNQLIDESQPPLLQEKQQPEERKQTSLNDQQQENESENLSRKRSYAAIVSDDEKEEKDLNENQEQNIENNNFNEEEEEKDVEKDSAIKAMESSFLKHVIKQKSGNFPELKRRYDPNHAKKSHIFDVIASNENTNRNKKLLQGSEWVSRNKMTNMLYENRVFYNGVEHKLLSRAKSRFNTDGGNDNDNKNDSKNNNEYSDNDEFDINKLCHAEDILKSISSLKDVVTHPTIKRTFLNDKVFNSLELQIALMIEKAKMESVVFNKYVSVFLGDDPLQYLEDKMKLPEYDHHIDFENDDDDNEKFYLDINDLLRENTKETTTNKDDGKIVKNTKTNDEKEEGEEDKDSNVSKEKNNSNKFVDEKESPVETQNKQSEIPTESVSVSKDDESHEAKTPTNKEESENIVAADENSDINKIGTGDVEKVEAKIDQEKTSYSLKKPEEENNIQSNSVETTSAPVVNEDLQNKNSGDSLPLNSNLDQNLAASIPESANLEKKEEPEDVKMEEQENKADDKEEEKVEEDAEEEEEEEREEKEEEEDTFFALPTYSKSTLQERLTNLIGYDTVTERQIDFSRQLTQILLQRNQEFIKNLIAIRMHLFKIERIRERIVKWGYEFSGIPEEDVEIPNVLTAVKRGLINASTNRSSVSGIAAPENQSGDEEEE</sequence>
<feature type="compositionally biased region" description="Basic and acidic residues" evidence="1">
    <location>
        <begin position="350"/>
        <end position="370"/>
    </location>
</feature>
<feature type="region of interest" description="Disordered" evidence="1">
    <location>
        <begin position="181"/>
        <end position="204"/>
    </location>
</feature>
<comment type="caution">
    <text evidence="3">The sequence shown here is derived from an EMBL/GenBank/DDBJ whole genome shotgun (WGS) entry which is preliminary data.</text>
</comment>
<reference evidence="4" key="1">
    <citation type="journal article" date="2016" name="Proc. Natl. Acad. Sci. U.S.A.">
        <title>Comparative genomics of biotechnologically important yeasts.</title>
        <authorList>
            <person name="Riley R."/>
            <person name="Haridas S."/>
            <person name="Wolfe K.H."/>
            <person name="Lopes M.R."/>
            <person name="Hittinger C.T."/>
            <person name="Goeker M."/>
            <person name="Salamov A.A."/>
            <person name="Wisecaver J.H."/>
            <person name="Long T.M."/>
            <person name="Calvey C.H."/>
            <person name="Aerts A.L."/>
            <person name="Barry K.W."/>
            <person name="Choi C."/>
            <person name="Clum A."/>
            <person name="Coughlan A.Y."/>
            <person name="Deshpande S."/>
            <person name="Douglass A.P."/>
            <person name="Hanson S.J."/>
            <person name="Klenk H.-P."/>
            <person name="LaButti K.M."/>
            <person name="Lapidus A."/>
            <person name="Lindquist E.A."/>
            <person name="Lipzen A.M."/>
            <person name="Meier-Kolthoff J.P."/>
            <person name="Ohm R.A."/>
            <person name="Otillar R.P."/>
            <person name="Pangilinan J.L."/>
            <person name="Peng Y."/>
            <person name="Rokas A."/>
            <person name="Rosa C.A."/>
            <person name="Scheuner C."/>
            <person name="Sibirny A.A."/>
            <person name="Slot J.C."/>
            <person name="Stielow J.B."/>
            <person name="Sun H."/>
            <person name="Kurtzman C.P."/>
            <person name="Blackwell M."/>
            <person name="Grigoriev I.V."/>
            <person name="Jeffries T.W."/>
        </authorList>
    </citation>
    <scope>NUCLEOTIDE SEQUENCE [LARGE SCALE GENOMIC DNA]</scope>
    <source>
        <strain evidence="4">NRRL Y-1626</strain>
    </source>
</reference>
<dbReference type="InterPro" id="IPR039602">
    <property type="entry name" value="Rxt2"/>
</dbReference>
<dbReference type="Pfam" id="PF08595">
    <property type="entry name" value="RXT2_N"/>
    <property type="match status" value="1"/>
</dbReference>
<evidence type="ECO:0000313" key="3">
    <source>
        <dbReference type="EMBL" id="OBA25575.1"/>
    </source>
</evidence>
<keyword evidence="4" id="KW-1185">Reference proteome</keyword>
<proteinExistence type="predicted"/>
<protein>
    <recommendedName>
        <fullName evidence="2">Transcriptional regulatory protein RXT2 N-terminal domain-containing protein</fullName>
    </recommendedName>
</protein>
<feature type="compositionally biased region" description="Acidic residues" evidence="1">
    <location>
        <begin position="521"/>
        <end position="543"/>
    </location>
</feature>
<feature type="compositionally biased region" description="Basic and acidic residues" evidence="1">
    <location>
        <begin position="495"/>
        <end position="520"/>
    </location>
</feature>
<feature type="compositionally biased region" description="Basic and acidic residues" evidence="1">
    <location>
        <begin position="424"/>
        <end position="446"/>
    </location>
</feature>
<feature type="region of interest" description="Disordered" evidence="1">
    <location>
        <begin position="323"/>
        <end position="543"/>
    </location>
</feature>
<feature type="compositionally biased region" description="Basic and acidic residues" evidence="1">
    <location>
        <begin position="388"/>
        <end position="405"/>
    </location>
</feature>
<feature type="compositionally biased region" description="Polar residues" evidence="1">
    <location>
        <begin position="1"/>
        <end position="12"/>
    </location>
</feature>
<evidence type="ECO:0000313" key="4">
    <source>
        <dbReference type="Proteomes" id="UP000092321"/>
    </source>
</evidence>
<dbReference type="OrthoDB" id="2405722at2759"/>
<dbReference type="Proteomes" id="UP000092321">
    <property type="component" value="Unassembled WGS sequence"/>
</dbReference>
<feature type="region of interest" description="Disordered" evidence="1">
    <location>
        <begin position="1"/>
        <end position="85"/>
    </location>
</feature>
<dbReference type="GO" id="GO:0005829">
    <property type="term" value="C:cytosol"/>
    <property type="evidence" value="ECO:0007669"/>
    <property type="project" value="TreeGrafter"/>
</dbReference>
<feature type="compositionally biased region" description="Polar residues" evidence="1">
    <location>
        <begin position="371"/>
        <end position="387"/>
    </location>
</feature>
<dbReference type="AlphaFoldDB" id="A0A1B7TA46"/>
<evidence type="ECO:0000259" key="2">
    <source>
        <dbReference type="Pfam" id="PF08595"/>
    </source>
</evidence>
<dbReference type="InterPro" id="IPR013904">
    <property type="entry name" value="RXT2_N"/>
</dbReference>
<feature type="compositionally biased region" description="Polar residues" evidence="1">
    <location>
        <begin position="469"/>
        <end position="487"/>
    </location>
</feature>
<accession>A0A1B7TA46</accession>
<feature type="compositionally biased region" description="Basic and acidic residues" evidence="1">
    <location>
        <begin position="323"/>
        <end position="340"/>
    </location>
</feature>
<dbReference type="GO" id="GO:0033698">
    <property type="term" value="C:Rpd3L complex"/>
    <property type="evidence" value="ECO:0007669"/>
    <property type="project" value="TreeGrafter"/>
</dbReference>
<gene>
    <name evidence="3" type="ORF">HANVADRAFT_53830</name>
</gene>
<dbReference type="EMBL" id="LXPE01000070">
    <property type="protein sequence ID" value="OBA25575.1"/>
    <property type="molecule type" value="Genomic_DNA"/>
</dbReference>
<dbReference type="PANTHER" id="PTHR28232">
    <property type="entry name" value="TRANSCRIPTIONAL REGULATORY PROTEIN RXT2"/>
    <property type="match status" value="1"/>
</dbReference>
<name>A0A1B7TA46_9ASCO</name>